<keyword evidence="2" id="KW-1185">Reference proteome</keyword>
<organism evidence="1 2">
    <name type="scientific">Fukomys damarensis</name>
    <name type="common">Damaraland mole rat</name>
    <name type="synonym">Cryptomys damarensis</name>
    <dbReference type="NCBI Taxonomy" id="885580"/>
    <lineage>
        <taxon>Eukaryota</taxon>
        <taxon>Metazoa</taxon>
        <taxon>Chordata</taxon>
        <taxon>Craniata</taxon>
        <taxon>Vertebrata</taxon>
        <taxon>Euteleostomi</taxon>
        <taxon>Mammalia</taxon>
        <taxon>Eutheria</taxon>
        <taxon>Euarchontoglires</taxon>
        <taxon>Glires</taxon>
        <taxon>Rodentia</taxon>
        <taxon>Hystricomorpha</taxon>
        <taxon>Bathyergidae</taxon>
        <taxon>Fukomys</taxon>
    </lineage>
</organism>
<gene>
    <name evidence="1" type="ORF">H920_10785</name>
</gene>
<evidence type="ECO:0000313" key="2">
    <source>
        <dbReference type="Proteomes" id="UP000028990"/>
    </source>
</evidence>
<proteinExistence type="predicted"/>
<dbReference type="AlphaFoldDB" id="A0A091DC03"/>
<accession>A0A091DC03</accession>
<dbReference type="Proteomes" id="UP000028990">
    <property type="component" value="Unassembled WGS sequence"/>
</dbReference>
<protein>
    <submittedName>
        <fullName evidence="1">Uncharacterized protein</fullName>
    </submittedName>
</protein>
<name>A0A091DC03_FUKDA</name>
<reference evidence="1 2" key="1">
    <citation type="submission" date="2013-11" db="EMBL/GenBank/DDBJ databases">
        <title>The Damaraland mole rat (Fukomys damarensis) genome and evolution of African mole rats.</title>
        <authorList>
            <person name="Gladyshev V.N."/>
            <person name="Fang X."/>
        </authorList>
    </citation>
    <scope>NUCLEOTIDE SEQUENCE [LARGE SCALE GENOMIC DNA]</scope>
    <source>
        <tissue evidence="1">Liver</tissue>
    </source>
</reference>
<dbReference type="EMBL" id="KN122859">
    <property type="protein sequence ID" value="KFO27770.1"/>
    <property type="molecule type" value="Genomic_DNA"/>
</dbReference>
<evidence type="ECO:0000313" key="1">
    <source>
        <dbReference type="EMBL" id="KFO27770.1"/>
    </source>
</evidence>
<sequence length="68" mass="7853">MLTVAKKLGPRMTLLGVTEVLQTLRVQEKNSTLDERHCSSTGQEICDMTIWSCYERAIREFVKEMCFP</sequence>